<name>A0A6P1DXI6_9GAMM</name>
<dbReference type="Proteomes" id="UP000471640">
    <property type="component" value="Unassembled WGS sequence"/>
</dbReference>
<accession>A0A6P1DXI6</accession>
<reference evidence="3" key="1">
    <citation type="journal article" date="2020" name="Microbiol. Resour. Announc.">
        <title>Draft Genome Sequences of Thiorhodococcus mannitoliphagus and Thiorhodococcus minor, Purple Sulfur Photosynthetic Bacteria in the Gammaproteobacterial Family Chromatiaceae.</title>
        <authorList>
            <person name="Aviles F.A."/>
            <person name="Meyer T.E."/>
            <person name="Kyndt J.A."/>
        </authorList>
    </citation>
    <scope>NUCLEOTIDE SEQUENCE [LARGE SCALE GENOMIC DNA]</scope>
    <source>
        <strain evidence="3">DSM 18266</strain>
    </source>
</reference>
<keyword evidence="3" id="KW-1185">Reference proteome</keyword>
<sequence>MVLLLAWLPTAQPAPAAACQEAPLMLIHPAVARPYEEVIDQLFEGLGQGTRQDMGVCALDALNARSWSRPPRQVVAVGGSAYAAAEQAFPNARVLPILVETLPAAARDGLSRFVEPSLVLAQLRALSPNTESLYFIHLSDAPAELIRRAQRSAERLGLRWIPIAVGNLREAALAIERVRGEASTTSAVWFHRDVLALNPDILIPPIVRRSWAVGFPVISDDADTVERGLLFALTPDYRAVGHAAAAQLAEKRAGLRNLRGVHRVLNARTARAIGLAVGPAEEAGFDAIHD</sequence>
<reference evidence="2 3" key="2">
    <citation type="submission" date="2020-02" db="EMBL/GenBank/DDBJ databases">
        <title>Genome sequences of Thiorhodococcus mannitoliphagus and Thiorhodococcus minor, purple sulfur photosynthetic bacteria in the gammaproteobacterial family, Chromatiaceae.</title>
        <authorList>
            <person name="Aviles F.A."/>
            <person name="Meyer T.E."/>
            <person name="Kyndt J.A."/>
        </authorList>
    </citation>
    <scope>NUCLEOTIDE SEQUENCE [LARGE SCALE GENOMIC DNA]</scope>
    <source>
        <strain evidence="2 3">DSM 18266</strain>
    </source>
</reference>
<feature type="chain" id="PRO_5026742119" description="ABC transporter substrate-binding protein" evidence="1">
    <location>
        <begin position="17"/>
        <end position="290"/>
    </location>
</feature>
<evidence type="ECO:0000256" key="1">
    <source>
        <dbReference type="SAM" id="SignalP"/>
    </source>
</evidence>
<evidence type="ECO:0000313" key="2">
    <source>
        <dbReference type="EMBL" id="NEX21793.1"/>
    </source>
</evidence>
<dbReference type="EMBL" id="JAAIJR010000069">
    <property type="protein sequence ID" value="NEX21793.1"/>
    <property type="molecule type" value="Genomic_DNA"/>
</dbReference>
<evidence type="ECO:0008006" key="4">
    <source>
        <dbReference type="Google" id="ProtNLM"/>
    </source>
</evidence>
<dbReference type="Gene3D" id="3.40.50.2300">
    <property type="match status" value="1"/>
</dbReference>
<dbReference type="AlphaFoldDB" id="A0A6P1DXI6"/>
<keyword evidence="1" id="KW-0732">Signal</keyword>
<proteinExistence type="predicted"/>
<gene>
    <name evidence="2" type="ORF">G3480_15990</name>
</gene>
<protein>
    <recommendedName>
        <fullName evidence="4">ABC transporter substrate-binding protein</fullName>
    </recommendedName>
</protein>
<feature type="signal peptide" evidence="1">
    <location>
        <begin position="1"/>
        <end position="16"/>
    </location>
</feature>
<comment type="caution">
    <text evidence="2">The sequence shown here is derived from an EMBL/GenBank/DDBJ whole genome shotgun (WGS) entry which is preliminary data.</text>
</comment>
<evidence type="ECO:0000313" key="3">
    <source>
        <dbReference type="Proteomes" id="UP000471640"/>
    </source>
</evidence>
<organism evidence="2 3">
    <name type="scientific">Thiorhodococcus mannitoliphagus</name>
    <dbReference type="NCBI Taxonomy" id="329406"/>
    <lineage>
        <taxon>Bacteria</taxon>
        <taxon>Pseudomonadati</taxon>
        <taxon>Pseudomonadota</taxon>
        <taxon>Gammaproteobacteria</taxon>
        <taxon>Chromatiales</taxon>
        <taxon>Chromatiaceae</taxon>
        <taxon>Thiorhodococcus</taxon>
    </lineage>
</organism>